<dbReference type="FunFam" id="3.30.470.20:FF:000032">
    <property type="entry name" value="tubulin monoglycylase TTLL3 isoform X2"/>
    <property type="match status" value="1"/>
</dbReference>
<evidence type="ECO:0000256" key="9">
    <source>
        <dbReference type="ARBA" id="ARBA00023212"/>
    </source>
</evidence>
<dbReference type="FunFam" id="3.30.1460.20:FF:000001">
    <property type="entry name" value="Actin-related protein 2/3 complex subunit 4"/>
    <property type="match status" value="1"/>
</dbReference>
<dbReference type="EMBL" id="JAAWVO010065793">
    <property type="protein sequence ID" value="MBN3323577.1"/>
    <property type="molecule type" value="Genomic_DNA"/>
</dbReference>
<dbReference type="PANTHER" id="PTHR45870">
    <property type="entry name" value="TUBULIN MONOGLYCYLASE TTLL3"/>
    <property type="match status" value="1"/>
</dbReference>
<dbReference type="InterPro" id="IPR034666">
    <property type="entry name" value="ARPC2/4"/>
</dbReference>
<dbReference type="Gene3D" id="3.30.1460.20">
    <property type="match status" value="1"/>
</dbReference>
<evidence type="ECO:0000256" key="5">
    <source>
        <dbReference type="ARBA" id="ARBA00022741"/>
    </source>
</evidence>
<dbReference type="GO" id="GO:0030041">
    <property type="term" value="P:actin filament polymerization"/>
    <property type="evidence" value="ECO:0007669"/>
    <property type="project" value="InterPro"/>
</dbReference>
<dbReference type="Gene3D" id="3.30.470.20">
    <property type="entry name" value="ATP-grasp fold, B domain"/>
    <property type="match status" value="1"/>
</dbReference>
<dbReference type="GO" id="GO:0060271">
    <property type="term" value="P:cilium assembly"/>
    <property type="evidence" value="ECO:0007669"/>
    <property type="project" value="TreeGrafter"/>
</dbReference>
<dbReference type="PANTHER" id="PTHR45870:SF2">
    <property type="entry name" value="TUBULIN MONOGLYCYLASE TTLL3"/>
    <property type="match status" value="1"/>
</dbReference>
<evidence type="ECO:0000256" key="4">
    <source>
        <dbReference type="ARBA" id="ARBA00022598"/>
    </source>
</evidence>
<feature type="compositionally biased region" description="Acidic residues" evidence="13">
    <location>
        <begin position="345"/>
        <end position="374"/>
    </location>
</feature>
<keyword evidence="7" id="KW-0966">Cell projection</keyword>
<dbReference type="GO" id="GO:0005524">
    <property type="term" value="F:ATP binding"/>
    <property type="evidence" value="ECO:0007669"/>
    <property type="project" value="UniProtKB-KW"/>
</dbReference>
<evidence type="ECO:0000256" key="1">
    <source>
        <dbReference type="ARBA" id="ARBA00004611"/>
    </source>
</evidence>
<keyword evidence="6" id="KW-0067">ATP-binding</keyword>
<gene>
    <name evidence="14" type="primary">Ttll3</name>
    <name evidence="14" type="ORF">GTO95_0002504</name>
</gene>
<evidence type="ECO:0000256" key="12">
    <source>
        <dbReference type="ARBA" id="ARBA00073050"/>
    </source>
</evidence>
<dbReference type="PROSITE" id="PS51221">
    <property type="entry name" value="TTL"/>
    <property type="match status" value="1"/>
</dbReference>
<keyword evidence="4" id="KW-0436">Ligase</keyword>
<evidence type="ECO:0000256" key="6">
    <source>
        <dbReference type="ARBA" id="ARBA00022840"/>
    </source>
</evidence>
<comment type="function">
    <text evidence="11">Actin-binding component of the Arp2/3 complex, a multiprotein complex that mediates actin polymerization upon stimulation by nucleation-promoting factor (NPF). The Arp2/3 complex mediates the formation of branched actin networks in the cytoplasm, providing the force for cell motility. In addition to its role in the cytoplasmic cytoskeleton, the Arp2/3 complex also promotes actin polymerization in the nucleus, thereby regulating gene transcription and repair of damaged DNA. The Arp2/3 complex promotes homologous recombination (HR) repair in response to DNA damage by promoting nuclear actin polymerization, leading to drive motility of double-strand breaks (DSBs).</text>
</comment>
<protein>
    <recommendedName>
        <fullName evidence="12">Actin-related protein 2/3 complex subunit 4</fullName>
    </recommendedName>
</protein>
<keyword evidence="7" id="KW-0969">Cilium</keyword>
<keyword evidence="7" id="KW-0282">Flagellum</keyword>
<evidence type="ECO:0000256" key="2">
    <source>
        <dbReference type="ARBA" id="ARBA00005919"/>
    </source>
</evidence>
<evidence type="ECO:0000256" key="8">
    <source>
        <dbReference type="ARBA" id="ARBA00023203"/>
    </source>
</evidence>
<dbReference type="Pfam" id="PF03133">
    <property type="entry name" value="TTL"/>
    <property type="match status" value="1"/>
</dbReference>
<feature type="non-terminal residue" evidence="14">
    <location>
        <position position="1087"/>
    </location>
</feature>
<dbReference type="InterPro" id="IPR008384">
    <property type="entry name" value="ARPC4"/>
</dbReference>
<dbReference type="GO" id="GO:0003779">
    <property type="term" value="F:actin binding"/>
    <property type="evidence" value="ECO:0007669"/>
    <property type="project" value="UniProtKB-KW"/>
</dbReference>
<feature type="non-terminal residue" evidence="14">
    <location>
        <position position="1"/>
    </location>
</feature>
<dbReference type="SUPFAM" id="SSF69645">
    <property type="entry name" value="Arp2/3 complex subunits"/>
    <property type="match status" value="1"/>
</dbReference>
<dbReference type="Pfam" id="PF05856">
    <property type="entry name" value="ARPC4"/>
    <property type="match status" value="1"/>
</dbReference>
<evidence type="ECO:0000256" key="10">
    <source>
        <dbReference type="ARBA" id="ARBA00048944"/>
    </source>
</evidence>
<comment type="similarity">
    <text evidence="2">Belongs to the ARPC4 family.</text>
</comment>
<keyword evidence="9" id="KW-0206">Cytoskeleton</keyword>
<comment type="catalytic activity">
    <reaction evidence="10">
        <text>L-glutamyl-[protein] + glycine + ATP = glycyl-L-glutamyl-[protein] + ADP + phosphate + H(+)</text>
        <dbReference type="Rhea" id="RHEA:67180"/>
        <dbReference type="Rhea" id="RHEA-COMP:10208"/>
        <dbReference type="Rhea" id="RHEA-COMP:17207"/>
        <dbReference type="ChEBI" id="CHEBI:15378"/>
        <dbReference type="ChEBI" id="CHEBI:29973"/>
        <dbReference type="ChEBI" id="CHEBI:30616"/>
        <dbReference type="ChEBI" id="CHEBI:43474"/>
        <dbReference type="ChEBI" id="CHEBI:57305"/>
        <dbReference type="ChEBI" id="CHEBI:167890"/>
        <dbReference type="ChEBI" id="CHEBI:456216"/>
    </reaction>
    <physiologicalReaction direction="left-to-right" evidence="10">
        <dbReference type="Rhea" id="RHEA:67181"/>
    </physiologicalReaction>
</comment>
<evidence type="ECO:0000313" key="14">
    <source>
        <dbReference type="EMBL" id="MBN3323577.1"/>
    </source>
</evidence>
<dbReference type="GO" id="GO:0070736">
    <property type="term" value="F:protein-glycine ligase activity, initiating"/>
    <property type="evidence" value="ECO:0007669"/>
    <property type="project" value="TreeGrafter"/>
</dbReference>
<dbReference type="GO" id="GO:0005930">
    <property type="term" value="C:axoneme"/>
    <property type="evidence" value="ECO:0007669"/>
    <property type="project" value="TreeGrafter"/>
</dbReference>
<sequence>MRARRALSAQTQTQTRGAEAVRSSGLGACVSPTATLRPYLNAVRATLQAALCLENFSSQVVERHNKPEVEVRSSKELLLQPVIISRNEKEKVLIEGSINSVRVSIAVKQADEIEKILCHKFMRFMMMRAENFFILRRKPVEGYDISFLITNFHTEQMYKHKLVDFVIHFMEEIDKEISEMKLSVNARARIVAEEFLKNPRAPSPECRGQDVPHLGKTPPRRHTLSFVKKDAVSSEARPQAAEPQQDRPSRGPPRRRTQPPATSRADPTHSHSPPVEGKVRRSLAMNPERLKNAKALVDRAVKMRKVFSVQGPYPVVRAALHARGWVERRFPRAAPQGAARRQGDEETEDDDGDDSDDNDDASPEDGEKEDDPEGIYDLMSRLVRNETPYFYWTTRRDAIDCRCLRKEQMTNHYAKAGSFTTKFVPLTPLLLPSHHGLYHASHCCSPCPEDYRLTACSSLLQCVVERSRGQRGAECGEGTPRHPPAQDQRRAGRLRPPSSISTLMIDMALQVCQDFLDSLDHSDIDIAMEMPPSVTEQQWEEFIQGYYQVVHEGAAIEGSDQYADRCVTVLERLREVNPQLDIDGIHNIWIVKPGAKSRGRGIVCMKRLEEILKLVDSDPTLIKDSKWVVQKYLERPLLIHDTKFDLRQWFLVTDWNPLTIWFYKECYLRFSTQPYSVDNLDSSVHLCNNSIQKHLLPSARRHPDIPLDNMWSGEQFRAFLRARGQAGLWAAVVEPGMKWAVIHALQTAQDLVESRRGSFELYGADFMLGPDLRPWLIEINASPTMAASTPVTSRLCAAVQEDTIRVVIDRRADKTCDPGGFELIYKQAAVEVPPYVGVNLLVEGAPLRRPRPPAQRNPACTGPRPASPACGDQLGQGVPGGPSPAQGRIPQPLTAGKQPGPGDARARRRLVGKENQRSSPDGDKSKARAGPAGERGRPGPAVLRQYTFTAPRAPALSPAERPAAPRTPRRIGLKFTSFDALELQAVKQPRVAARSLDPAPWRRASYCIRHSRQQAPPPTGLPTLRPPVLPLEVISLQPGPGLLPSPSPRAHRAQPAAHRGPRTLDPAGLRKQIMVASGLAGSAGRAG</sequence>
<feature type="region of interest" description="Disordered" evidence="13">
    <location>
        <begin position="331"/>
        <end position="374"/>
    </location>
</feature>
<evidence type="ECO:0000313" key="15">
    <source>
        <dbReference type="Proteomes" id="UP000736164"/>
    </source>
</evidence>
<dbReference type="GO" id="GO:0003341">
    <property type="term" value="P:cilium movement"/>
    <property type="evidence" value="ECO:0007669"/>
    <property type="project" value="TreeGrafter"/>
</dbReference>
<dbReference type="GO" id="GO:0015630">
    <property type="term" value="C:microtubule cytoskeleton"/>
    <property type="evidence" value="ECO:0007669"/>
    <property type="project" value="TreeGrafter"/>
</dbReference>
<keyword evidence="3" id="KW-0963">Cytoplasm</keyword>
<dbReference type="AlphaFoldDB" id="A0A8J7P1A6"/>
<evidence type="ECO:0000256" key="13">
    <source>
        <dbReference type="SAM" id="MobiDB-lite"/>
    </source>
</evidence>
<keyword evidence="8" id="KW-0009">Actin-binding</keyword>
<dbReference type="InterPro" id="IPR004344">
    <property type="entry name" value="TTL/TTLL_fam"/>
</dbReference>
<dbReference type="GO" id="GO:0005885">
    <property type="term" value="C:Arp2/3 protein complex"/>
    <property type="evidence" value="ECO:0007669"/>
    <property type="project" value="InterPro"/>
</dbReference>
<keyword evidence="5" id="KW-0547">Nucleotide-binding</keyword>
<dbReference type="Proteomes" id="UP000736164">
    <property type="component" value="Unassembled WGS sequence"/>
</dbReference>
<evidence type="ECO:0000256" key="11">
    <source>
        <dbReference type="ARBA" id="ARBA00060055"/>
    </source>
</evidence>
<dbReference type="InterPro" id="IPR051437">
    <property type="entry name" value="TTLL_monoglycylase"/>
</dbReference>
<keyword evidence="15" id="KW-1185">Reference proteome</keyword>
<feature type="region of interest" description="Disordered" evidence="13">
    <location>
        <begin position="1042"/>
        <end position="1070"/>
    </location>
</feature>
<organism evidence="14 15">
    <name type="scientific">Atractosteus spatula</name>
    <name type="common">Alligator gar</name>
    <name type="synonym">Lepisosteus spatula</name>
    <dbReference type="NCBI Taxonomy" id="7917"/>
    <lineage>
        <taxon>Eukaryota</taxon>
        <taxon>Metazoa</taxon>
        <taxon>Chordata</taxon>
        <taxon>Craniata</taxon>
        <taxon>Vertebrata</taxon>
        <taxon>Euteleostomi</taxon>
        <taxon>Actinopterygii</taxon>
        <taxon>Neopterygii</taxon>
        <taxon>Holostei</taxon>
        <taxon>Semionotiformes</taxon>
        <taxon>Lepisosteidae</taxon>
        <taxon>Atractosteus</taxon>
    </lineage>
</organism>
<dbReference type="SUPFAM" id="SSF56059">
    <property type="entry name" value="Glutathione synthetase ATP-binding domain-like"/>
    <property type="match status" value="1"/>
</dbReference>
<evidence type="ECO:0000256" key="7">
    <source>
        <dbReference type="ARBA" id="ARBA00022846"/>
    </source>
</evidence>
<feature type="region of interest" description="Disordered" evidence="13">
    <location>
        <begin position="471"/>
        <end position="495"/>
    </location>
</feature>
<dbReference type="GO" id="GO:0034314">
    <property type="term" value="P:Arp2/3 complex-mediated actin nucleation"/>
    <property type="evidence" value="ECO:0007669"/>
    <property type="project" value="InterPro"/>
</dbReference>
<feature type="compositionally biased region" description="Basic and acidic residues" evidence="13">
    <location>
        <begin position="911"/>
        <end position="926"/>
    </location>
</feature>
<proteinExistence type="inferred from homology"/>
<feature type="region of interest" description="Disordered" evidence="13">
    <location>
        <begin position="199"/>
        <end position="287"/>
    </location>
</feature>
<comment type="subcellular location">
    <subcellularLocation>
        <location evidence="1">Cytoplasm</location>
        <location evidence="1">Cytoskeleton</location>
        <location evidence="1">Flagellum axoneme</location>
    </subcellularLocation>
</comment>
<comment type="caution">
    <text evidence="14">The sequence shown here is derived from an EMBL/GenBank/DDBJ whole genome shotgun (WGS) entry which is preliminary data.</text>
</comment>
<accession>A0A8J7P1A6</accession>
<feature type="region of interest" description="Disordered" evidence="13">
    <location>
        <begin position="847"/>
        <end position="940"/>
    </location>
</feature>
<name>A0A8J7P1A6_ATRSP</name>
<reference evidence="14" key="1">
    <citation type="journal article" date="2021" name="Cell">
        <title>Tracing the genetic footprints of vertebrate landing in non-teleost ray-finned fishes.</title>
        <authorList>
            <person name="Bi X."/>
            <person name="Wang K."/>
            <person name="Yang L."/>
            <person name="Pan H."/>
            <person name="Jiang H."/>
            <person name="Wei Q."/>
            <person name="Fang M."/>
            <person name="Yu H."/>
            <person name="Zhu C."/>
            <person name="Cai Y."/>
            <person name="He Y."/>
            <person name="Gan X."/>
            <person name="Zeng H."/>
            <person name="Yu D."/>
            <person name="Zhu Y."/>
            <person name="Jiang H."/>
            <person name="Qiu Q."/>
            <person name="Yang H."/>
            <person name="Zhang Y.E."/>
            <person name="Wang W."/>
            <person name="Zhu M."/>
            <person name="He S."/>
            <person name="Zhang G."/>
        </authorList>
    </citation>
    <scope>NUCLEOTIDE SEQUENCE</scope>
    <source>
        <strain evidence="14">Allg_001</strain>
    </source>
</reference>
<evidence type="ECO:0000256" key="3">
    <source>
        <dbReference type="ARBA" id="ARBA00022490"/>
    </source>
</evidence>